<feature type="compositionally biased region" description="Basic and acidic residues" evidence="1">
    <location>
        <begin position="31"/>
        <end position="50"/>
    </location>
</feature>
<gene>
    <name evidence="2" type="ORF">mRhiFer1_006117</name>
</gene>
<dbReference type="Proteomes" id="UP000585614">
    <property type="component" value="Unassembled WGS sequence"/>
</dbReference>
<organism evidence="2 3">
    <name type="scientific">Rhinolophus ferrumequinum</name>
    <name type="common">Greater horseshoe bat</name>
    <dbReference type="NCBI Taxonomy" id="59479"/>
    <lineage>
        <taxon>Eukaryota</taxon>
        <taxon>Metazoa</taxon>
        <taxon>Chordata</taxon>
        <taxon>Craniata</taxon>
        <taxon>Vertebrata</taxon>
        <taxon>Euteleostomi</taxon>
        <taxon>Mammalia</taxon>
        <taxon>Eutheria</taxon>
        <taxon>Laurasiatheria</taxon>
        <taxon>Chiroptera</taxon>
        <taxon>Yinpterochiroptera</taxon>
        <taxon>Rhinolophoidea</taxon>
        <taxon>Rhinolophidae</taxon>
        <taxon>Rhinolophinae</taxon>
        <taxon>Rhinolophus</taxon>
    </lineage>
</organism>
<proteinExistence type="predicted"/>
<feature type="region of interest" description="Disordered" evidence="1">
    <location>
        <begin position="14"/>
        <end position="101"/>
    </location>
</feature>
<protein>
    <submittedName>
        <fullName evidence="2">GTP binding protein 3, mitochondrial</fullName>
    </submittedName>
</protein>
<dbReference type="EMBL" id="JACAGC010000017">
    <property type="protein sequence ID" value="KAF6306312.1"/>
    <property type="molecule type" value="Genomic_DNA"/>
</dbReference>
<dbReference type="AlphaFoldDB" id="A0A7J7U0G4"/>
<comment type="caution">
    <text evidence="2">The sequence shown here is derived from an EMBL/GenBank/DDBJ whole genome shotgun (WGS) entry which is preliminary data.</text>
</comment>
<reference evidence="2 3" key="1">
    <citation type="journal article" date="2020" name="Nature">
        <title>Six reference-quality genomes reveal evolution of bat adaptations.</title>
        <authorList>
            <person name="Jebb D."/>
            <person name="Huang Z."/>
            <person name="Pippel M."/>
            <person name="Hughes G.M."/>
            <person name="Lavrichenko K."/>
            <person name="Devanna P."/>
            <person name="Winkler S."/>
            <person name="Jermiin L.S."/>
            <person name="Skirmuntt E.C."/>
            <person name="Katzourakis A."/>
            <person name="Burkitt-Gray L."/>
            <person name="Ray D.A."/>
            <person name="Sullivan K.A.M."/>
            <person name="Roscito J.G."/>
            <person name="Kirilenko B.M."/>
            <person name="Davalos L.M."/>
            <person name="Corthals A.P."/>
            <person name="Power M.L."/>
            <person name="Jones G."/>
            <person name="Ransome R.D."/>
            <person name="Dechmann D.K.N."/>
            <person name="Locatelli A.G."/>
            <person name="Puechmaille S.J."/>
            <person name="Fedrigo O."/>
            <person name="Jarvis E.D."/>
            <person name="Hiller M."/>
            <person name="Vernes S.C."/>
            <person name="Myers E.W."/>
            <person name="Teeling E.C."/>
        </authorList>
    </citation>
    <scope>NUCLEOTIDE SEQUENCE [LARGE SCALE GENOMIC DNA]</scope>
    <source>
        <strain evidence="2">MRhiFer1</strain>
        <tissue evidence="2">Lung</tissue>
    </source>
</reference>
<name>A0A7J7U0G4_RHIFE</name>
<sequence length="101" mass="11076">MWRGLLTLVARATVHAPGQPHSGPRIRGHHFRAEFRPRPLRHRCDSDQRPRQRPRPPKPHGAPGLAPGSQGLPAPTQRPPLRGAVGPRASAVVPRSPEFHG</sequence>
<evidence type="ECO:0000313" key="3">
    <source>
        <dbReference type="Proteomes" id="UP000585614"/>
    </source>
</evidence>
<evidence type="ECO:0000313" key="2">
    <source>
        <dbReference type="EMBL" id="KAF6306312.1"/>
    </source>
</evidence>
<evidence type="ECO:0000256" key="1">
    <source>
        <dbReference type="SAM" id="MobiDB-lite"/>
    </source>
</evidence>
<accession>A0A7J7U0G4</accession>